<dbReference type="GO" id="GO:0032993">
    <property type="term" value="C:protein-DNA complex"/>
    <property type="evidence" value="ECO:0007669"/>
    <property type="project" value="TreeGrafter"/>
</dbReference>
<dbReference type="SUPFAM" id="SSF46785">
    <property type="entry name" value="Winged helix' DNA-binding domain"/>
    <property type="match status" value="1"/>
</dbReference>
<name>A0A1H0BI65_ALLAB</name>
<evidence type="ECO:0000256" key="1">
    <source>
        <dbReference type="ARBA" id="ARBA00009437"/>
    </source>
</evidence>
<dbReference type="InterPro" id="IPR036388">
    <property type="entry name" value="WH-like_DNA-bd_sf"/>
</dbReference>
<dbReference type="PANTHER" id="PTHR30346:SF29">
    <property type="entry name" value="LYSR SUBSTRATE-BINDING"/>
    <property type="match status" value="1"/>
</dbReference>
<evidence type="ECO:0000256" key="4">
    <source>
        <dbReference type="ARBA" id="ARBA00023163"/>
    </source>
</evidence>
<dbReference type="RefSeq" id="WP_030426774.1">
    <property type="nucleotide sequence ID" value="NZ_JOEF01000001.1"/>
</dbReference>
<dbReference type="STRING" id="211114.SAMN04489726_6681"/>
<organism evidence="6 7">
    <name type="scientific">Allokutzneria albata</name>
    <name type="common">Kibdelosporangium albatum</name>
    <dbReference type="NCBI Taxonomy" id="211114"/>
    <lineage>
        <taxon>Bacteria</taxon>
        <taxon>Bacillati</taxon>
        <taxon>Actinomycetota</taxon>
        <taxon>Actinomycetes</taxon>
        <taxon>Pseudonocardiales</taxon>
        <taxon>Pseudonocardiaceae</taxon>
        <taxon>Allokutzneria</taxon>
    </lineage>
</organism>
<dbReference type="Gene3D" id="3.40.190.10">
    <property type="entry name" value="Periplasmic binding protein-like II"/>
    <property type="match status" value="2"/>
</dbReference>
<comment type="similarity">
    <text evidence="1">Belongs to the LysR transcriptional regulatory family.</text>
</comment>
<evidence type="ECO:0000259" key="5">
    <source>
        <dbReference type="PROSITE" id="PS50931"/>
    </source>
</evidence>
<gene>
    <name evidence="6" type="ORF">SAMN04489726_6681</name>
</gene>
<evidence type="ECO:0000313" key="7">
    <source>
        <dbReference type="Proteomes" id="UP000183376"/>
    </source>
</evidence>
<keyword evidence="4" id="KW-0804">Transcription</keyword>
<dbReference type="InterPro" id="IPR000847">
    <property type="entry name" value="LysR_HTH_N"/>
</dbReference>
<dbReference type="Proteomes" id="UP000183376">
    <property type="component" value="Chromosome I"/>
</dbReference>
<reference evidence="6 7" key="1">
    <citation type="submission" date="2016-10" db="EMBL/GenBank/DDBJ databases">
        <authorList>
            <person name="de Groot N.N."/>
        </authorList>
    </citation>
    <scope>NUCLEOTIDE SEQUENCE [LARGE SCALE GENOMIC DNA]</scope>
    <source>
        <strain evidence="6 7">DSM 44149</strain>
    </source>
</reference>
<keyword evidence="2" id="KW-0805">Transcription regulation</keyword>
<dbReference type="Pfam" id="PF00126">
    <property type="entry name" value="HTH_1"/>
    <property type="match status" value="1"/>
</dbReference>
<evidence type="ECO:0000256" key="3">
    <source>
        <dbReference type="ARBA" id="ARBA00023125"/>
    </source>
</evidence>
<evidence type="ECO:0000256" key="2">
    <source>
        <dbReference type="ARBA" id="ARBA00023015"/>
    </source>
</evidence>
<feature type="domain" description="HTH lysR-type" evidence="5">
    <location>
        <begin position="2"/>
        <end position="59"/>
    </location>
</feature>
<dbReference type="EMBL" id="LT629701">
    <property type="protein sequence ID" value="SDN45322.1"/>
    <property type="molecule type" value="Genomic_DNA"/>
</dbReference>
<accession>A0A1H0BI65</accession>
<dbReference type="Gene3D" id="1.10.10.10">
    <property type="entry name" value="Winged helix-like DNA-binding domain superfamily/Winged helix DNA-binding domain"/>
    <property type="match status" value="1"/>
</dbReference>
<dbReference type="GO" id="GO:0003700">
    <property type="term" value="F:DNA-binding transcription factor activity"/>
    <property type="evidence" value="ECO:0007669"/>
    <property type="project" value="InterPro"/>
</dbReference>
<dbReference type="PANTHER" id="PTHR30346">
    <property type="entry name" value="TRANSCRIPTIONAL DUAL REGULATOR HCAR-RELATED"/>
    <property type="match status" value="1"/>
</dbReference>
<dbReference type="SUPFAM" id="SSF53850">
    <property type="entry name" value="Periplasmic binding protein-like II"/>
    <property type="match status" value="1"/>
</dbReference>
<dbReference type="OrthoDB" id="4131546at2"/>
<keyword evidence="3 6" id="KW-0238">DNA-binding</keyword>
<dbReference type="eggNOG" id="COG0583">
    <property type="taxonomic scope" value="Bacteria"/>
</dbReference>
<dbReference type="CDD" id="cd08423">
    <property type="entry name" value="PBP2_LTTR_like_6"/>
    <property type="match status" value="1"/>
</dbReference>
<dbReference type="GO" id="GO:0003677">
    <property type="term" value="F:DNA binding"/>
    <property type="evidence" value="ECO:0007669"/>
    <property type="project" value="UniProtKB-KW"/>
</dbReference>
<dbReference type="InterPro" id="IPR005119">
    <property type="entry name" value="LysR_subst-bd"/>
</dbReference>
<dbReference type="InterPro" id="IPR036390">
    <property type="entry name" value="WH_DNA-bd_sf"/>
</dbReference>
<dbReference type="Pfam" id="PF03466">
    <property type="entry name" value="LysR_substrate"/>
    <property type="match status" value="1"/>
</dbReference>
<proteinExistence type="inferred from homology"/>
<dbReference type="PROSITE" id="PS50931">
    <property type="entry name" value="HTH_LYSR"/>
    <property type="match status" value="1"/>
</dbReference>
<keyword evidence="7" id="KW-1185">Reference proteome</keyword>
<protein>
    <submittedName>
        <fullName evidence="6">DNA-binding transcriptional regulator, LysR family</fullName>
    </submittedName>
</protein>
<dbReference type="AlphaFoldDB" id="A0A1H0BI65"/>
<sequence length="305" mass="32912">MMDLGRLRALHAVAQHGSIGAAASALGYTPSAVSQQLAKLERETRTTLLERRGRGIVLTDAALLLAETAGQVLGLVEQAEITLEAQRGTPVGRFSLAAFATAARGLMPLVLADLAERYPALDVRLTEVDPPQAVEVVARGDIDLAVVHDWQNTPLAVPDGLSRARIGEDAADVLLPQGHPLAERDVLVPEDLAHQRWICQQPGAICHDWLVRTLRDAQVEPDVAHQVVEYQTQKALIAAGLGVGLLPRLGRGELPDGIVVRPLRPTPTRRLFAVWRAQASRRPAITVLVEAMRAHWDGRDSADGV</sequence>
<evidence type="ECO:0000313" key="6">
    <source>
        <dbReference type="EMBL" id="SDN45322.1"/>
    </source>
</evidence>